<gene>
    <name evidence="1" type="ORF">HF394_04990</name>
</gene>
<sequence>MEVIKGSSMMIKTARTLIEDGWSFVQDEFDVIISAENKLTGEAVSFPSIGNLKRWLYEKALSY</sequence>
<dbReference type="STRING" id="459472.SAMN04487975_101321"/>
<dbReference type="eggNOG" id="ENOG502ZU62">
    <property type="taxonomic scope" value="Bacteria"/>
</dbReference>
<protein>
    <submittedName>
        <fullName evidence="1">Uncharacterized protein</fullName>
    </submittedName>
</protein>
<organism evidence="1 2">
    <name type="scientific">Planococcus glaciei</name>
    <dbReference type="NCBI Taxonomy" id="459472"/>
    <lineage>
        <taxon>Bacteria</taxon>
        <taxon>Bacillati</taxon>
        <taxon>Bacillota</taxon>
        <taxon>Bacilli</taxon>
        <taxon>Bacillales</taxon>
        <taxon>Caryophanaceae</taxon>
        <taxon>Planococcus</taxon>
    </lineage>
</organism>
<dbReference type="AlphaFoldDB" id="A0A1G7WMK1"/>
<proteinExistence type="predicted"/>
<name>A0A1G7WMK1_9BACL</name>
<dbReference type="OrthoDB" id="2428341at2"/>
<dbReference type="EMBL" id="CP051177">
    <property type="protein sequence ID" value="QKX49072.1"/>
    <property type="molecule type" value="Genomic_DNA"/>
</dbReference>
<accession>A0A1G7WMK1</accession>
<dbReference type="RefSeq" id="WP_036811823.1">
    <property type="nucleotide sequence ID" value="NZ_CP051177.1"/>
</dbReference>
<reference evidence="2" key="1">
    <citation type="submission" date="2020-06" db="EMBL/GenBank/DDBJ databases">
        <title>Isolation of Planomicrobium glaciei.</title>
        <authorList>
            <person name="Malisova L."/>
            <person name="Safrankova R."/>
            <person name="Jakubu V."/>
            <person name="Spanelova P."/>
        </authorList>
    </citation>
    <scope>NUCLEOTIDE SEQUENCE [LARGE SCALE GENOMIC DNA]</scope>
    <source>
        <strain evidence="2">NRL-ATB46093</strain>
    </source>
</reference>
<evidence type="ECO:0000313" key="1">
    <source>
        <dbReference type="EMBL" id="QKX49072.1"/>
    </source>
</evidence>
<keyword evidence="2" id="KW-1185">Reference proteome</keyword>
<dbReference type="Proteomes" id="UP000509222">
    <property type="component" value="Chromosome"/>
</dbReference>
<evidence type="ECO:0000313" key="2">
    <source>
        <dbReference type="Proteomes" id="UP000509222"/>
    </source>
</evidence>